<evidence type="ECO:0000256" key="4">
    <source>
        <dbReference type="ARBA" id="ARBA00022729"/>
    </source>
</evidence>
<dbReference type="STRING" id="303541.JF72_12150"/>
<dbReference type="PANTHER" id="PTHR34296">
    <property type="entry name" value="TRANSCRIPTIONAL ACTIVATOR PROTEIN MED"/>
    <property type="match status" value="1"/>
</dbReference>
<dbReference type="AlphaFoldDB" id="A0A0F4LNT6"/>
<evidence type="ECO:0000256" key="5">
    <source>
        <dbReference type="ARBA" id="ARBA00023136"/>
    </source>
</evidence>
<dbReference type="PANTHER" id="PTHR34296:SF2">
    <property type="entry name" value="ABC TRANSPORTER GUANOSINE-BINDING PROTEIN NUPN"/>
    <property type="match status" value="1"/>
</dbReference>
<dbReference type="CDD" id="cd06354">
    <property type="entry name" value="PBP1_PrnA-like"/>
    <property type="match status" value="1"/>
</dbReference>
<evidence type="ECO:0000256" key="2">
    <source>
        <dbReference type="ARBA" id="ARBA00008610"/>
    </source>
</evidence>
<dbReference type="HOGENOM" id="CLU_038813_0_0_9"/>
<feature type="domain" description="ABC transporter substrate-binding protein PnrA-like" evidence="8">
    <location>
        <begin position="44"/>
        <end position="327"/>
    </location>
</feature>
<dbReference type="PROSITE" id="PS51257">
    <property type="entry name" value="PROKAR_LIPOPROTEIN"/>
    <property type="match status" value="1"/>
</dbReference>
<dbReference type="InterPro" id="IPR028082">
    <property type="entry name" value="Peripla_BP_I"/>
</dbReference>
<keyword evidence="3" id="KW-1003">Cell membrane</keyword>
<dbReference type="InterPro" id="IPR003760">
    <property type="entry name" value="PnrA-like"/>
</dbReference>
<feature type="signal peptide" evidence="7">
    <location>
        <begin position="1"/>
        <end position="15"/>
    </location>
</feature>
<keyword evidence="4 7" id="KW-0732">Signal</keyword>
<keyword evidence="5" id="KW-0472">Membrane</keyword>
<dbReference type="InterPro" id="IPR050957">
    <property type="entry name" value="BMP_lipoprotein"/>
</dbReference>
<name>A0A0F4LNT6_9LACO</name>
<dbReference type="GO" id="GO:0005886">
    <property type="term" value="C:plasma membrane"/>
    <property type="evidence" value="ECO:0007669"/>
    <property type="project" value="UniProtKB-SubCell"/>
</dbReference>
<dbReference type="Pfam" id="PF02608">
    <property type="entry name" value="Bmp"/>
    <property type="match status" value="1"/>
</dbReference>
<evidence type="ECO:0000259" key="8">
    <source>
        <dbReference type="Pfam" id="PF02608"/>
    </source>
</evidence>
<dbReference type="SUPFAM" id="SSF53822">
    <property type="entry name" value="Periplasmic binding protein-like I"/>
    <property type="match status" value="1"/>
</dbReference>
<organism evidence="9 10">
    <name type="scientific">Lactobacillus apis</name>
    <dbReference type="NCBI Taxonomy" id="303541"/>
    <lineage>
        <taxon>Bacteria</taxon>
        <taxon>Bacillati</taxon>
        <taxon>Bacillota</taxon>
        <taxon>Bacilli</taxon>
        <taxon>Lactobacillales</taxon>
        <taxon>Lactobacillaceae</taxon>
        <taxon>Lactobacillus</taxon>
    </lineage>
</organism>
<protein>
    <submittedName>
        <fullName evidence="9">Lipoprotein A-antigen</fullName>
    </submittedName>
</protein>
<sequence>MGKKLARLLSLGTVAASITLLMSGCSGKKQNSTGESKKDSIALITDSNGVNDQSFNQAAWEGFKAYGKEQGLKKGSGYQYFQSNSATDYTPNFNQAAKSGYKTIFGIGYLLKDSVSEAAKKNPKKNFVIVDDVITGQKNVASVTFKSNQASYLGGVAAAYSTKTNKVGFVGGAKSTIIESFENGFKQGVADAAKAMHKKITVDSQYVGNFTSTDKAKSMAQSMYANKCDVIFQAAGSAGNGVFQEAKAHNQAHAASQKVWVVGVDVDQENMGQYKDKDGKKDNFTLTSVLKGLDVATKSLADDAVKGKFPGGKHLVYSLKGNGVSVTKGNLSPKAWSAVQKARADILAGKTTVAGD</sequence>
<evidence type="ECO:0000256" key="7">
    <source>
        <dbReference type="SAM" id="SignalP"/>
    </source>
</evidence>
<dbReference type="EMBL" id="JXLG01000009">
    <property type="protein sequence ID" value="KJY60270.1"/>
    <property type="molecule type" value="Genomic_DNA"/>
</dbReference>
<keyword evidence="6 9" id="KW-0449">Lipoprotein</keyword>
<dbReference type="Gene3D" id="3.40.50.2300">
    <property type="match status" value="2"/>
</dbReference>
<dbReference type="Proteomes" id="UP000033682">
    <property type="component" value="Unassembled WGS sequence"/>
</dbReference>
<evidence type="ECO:0000313" key="10">
    <source>
        <dbReference type="Proteomes" id="UP000033682"/>
    </source>
</evidence>
<comment type="subcellular location">
    <subcellularLocation>
        <location evidence="1">Cell membrane</location>
        <topology evidence="1">Lipid-anchor</topology>
    </subcellularLocation>
</comment>
<accession>A0A0F4LNT6</accession>
<feature type="chain" id="PRO_5038814425" evidence="7">
    <location>
        <begin position="16"/>
        <end position="356"/>
    </location>
</feature>
<dbReference type="RefSeq" id="WP_046307743.1">
    <property type="nucleotide sequence ID" value="NZ_KQ034000.1"/>
</dbReference>
<evidence type="ECO:0000256" key="6">
    <source>
        <dbReference type="ARBA" id="ARBA00023288"/>
    </source>
</evidence>
<reference evidence="9 10" key="1">
    <citation type="submission" date="2015-01" db="EMBL/GenBank/DDBJ databases">
        <title>Comparative genomics of the lactic acid bacteria isolated from the honey bee gut.</title>
        <authorList>
            <person name="Ellegaard K.M."/>
            <person name="Tamarit D."/>
            <person name="Javelind E."/>
            <person name="Olofsson T."/>
            <person name="Andersson S.G."/>
            <person name="Vasquez A."/>
        </authorList>
    </citation>
    <scope>NUCLEOTIDE SEQUENCE [LARGE SCALE GENOMIC DNA]</scope>
    <source>
        <strain evidence="9 10">Hma11</strain>
    </source>
</reference>
<evidence type="ECO:0000256" key="3">
    <source>
        <dbReference type="ARBA" id="ARBA00022475"/>
    </source>
</evidence>
<evidence type="ECO:0000256" key="1">
    <source>
        <dbReference type="ARBA" id="ARBA00004193"/>
    </source>
</evidence>
<proteinExistence type="inferred from homology"/>
<gene>
    <name evidence="9" type="primary">bmpA2</name>
    <name evidence="9" type="ORF">JF72_12150</name>
</gene>
<comment type="caution">
    <text evidence="9">The sequence shown here is derived from an EMBL/GenBank/DDBJ whole genome shotgun (WGS) entry which is preliminary data.</text>
</comment>
<keyword evidence="10" id="KW-1185">Reference proteome</keyword>
<comment type="similarity">
    <text evidence="2">Belongs to the BMP lipoprotein family.</text>
</comment>
<evidence type="ECO:0000313" key="9">
    <source>
        <dbReference type="EMBL" id="KJY60270.1"/>
    </source>
</evidence>
<dbReference type="PATRIC" id="fig|303541.3.peg.1381"/>